<feature type="domain" description="AP2/ERF" evidence="7">
    <location>
        <begin position="370"/>
        <end position="421"/>
    </location>
</feature>
<feature type="domain" description="AP2/ERF" evidence="7">
    <location>
        <begin position="229"/>
        <end position="291"/>
    </location>
</feature>
<evidence type="ECO:0000256" key="6">
    <source>
        <dbReference type="SAM" id="MobiDB-lite"/>
    </source>
</evidence>
<comment type="subcellular location">
    <subcellularLocation>
        <location evidence="1">Nucleus</location>
    </subcellularLocation>
</comment>
<dbReference type="EMBL" id="JALJOR010000001">
    <property type="protein sequence ID" value="KAK9828980.1"/>
    <property type="molecule type" value="Genomic_DNA"/>
</dbReference>
<feature type="region of interest" description="Disordered" evidence="6">
    <location>
        <begin position="23"/>
        <end position="51"/>
    </location>
</feature>
<organism evidence="8 9">
    <name type="scientific">[Myrmecia] bisecta</name>
    <dbReference type="NCBI Taxonomy" id="41462"/>
    <lineage>
        <taxon>Eukaryota</taxon>
        <taxon>Viridiplantae</taxon>
        <taxon>Chlorophyta</taxon>
        <taxon>core chlorophytes</taxon>
        <taxon>Trebouxiophyceae</taxon>
        <taxon>Trebouxiales</taxon>
        <taxon>Trebouxiaceae</taxon>
        <taxon>Myrmecia</taxon>
    </lineage>
</organism>
<evidence type="ECO:0000259" key="7">
    <source>
        <dbReference type="PROSITE" id="PS51032"/>
    </source>
</evidence>
<dbReference type="Gene3D" id="3.30.730.10">
    <property type="entry name" value="AP2/ERF domain"/>
    <property type="match status" value="2"/>
</dbReference>
<feature type="region of interest" description="Disordered" evidence="6">
    <location>
        <begin position="149"/>
        <end position="231"/>
    </location>
</feature>
<dbReference type="SUPFAM" id="SSF54171">
    <property type="entry name" value="DNA-binding domain"/>
    <property type="match status" value="2"/>
</dbReference>
<gene>
    <name evidence="8" type="ORF">WJX72_003199</name>
</gene>
<dbReference type="GO" id="GO:0003700">
    <property type="term" value="F:DNA-binding transcription factor activity"/>
    <property type="evidence" value="ECO:0007669"/>
    <property type="project" value="InterPro"/>
</dbReference>
<dbReference type="GO" id="GO:0003677">
    <property type="term" value="F:DNA binding"/>
    <property type="evidence" value="ECO:0007669"/>
    <property type="project" value="UniProtKB-KW"/>
</dbReference>
<protein>
    <recommendedName>
        <fullName evidence="7">AP2/ERF domain-containing protein</fullName>
    </recommendedName>
</protein>
<dbReference type="InterPro" id="IPR016177">
    <property type="entry name" value="DNA-bd_dom_sf"/>
</dbReference>
<dbReference type="SMART" id="SM00380">
    <property type="entry name" value="AP2"/>
    <property type="match status" value="2"/>
</dbReference>
<accession>A0AAW1R623</accession>
<dbReference type="AlphaFoldDB" id="A0AAW1R623"/>
<evidence type="ECO:0000313" key="9">
    <source>
        <dbReference type="Proteomes" id="UP001489004"/>
    </source>
</evidence>
<keyword evidence="9" id="KW-1185">Reference proteome</keyword>
<dbReference type="InterPro" id="IPR001471">
    <property type="entry name" value="AP2/ERF_dom"/>
</dbReference>
<feature type="compositionally biased region" description="Gly residues" evidence="6">
    <location>
        <begin position="208"/>
        <end position="224"/>
    </location>
</feature>
<dbReference type="GO" id="GO:0005634">
    <property type="term" value="C:nucleus"/>
    <property type="evidence" value="ECO:0007669"/>
    <property type="project" value="UniProtKB-SubCell"/>
</dbReference>
<feature type="compositionally biased region" description="Low complexity" evidence="6">
    <location>
        <begin position="23"/>
        <end position="46"/>
    </location>
</feature>
<reference evidence="8 9" key="1">
    <citation type="journal article" date="2024" name="Nat. Commun.">
        <title>Phylogenomics reveals the evolutionary origins of lichenization in chlorophyte algae.</title>
        <authorList>
            <person name="Puginier C."/>
            <person name="Libourel C."/>
            <person name="Otte J."/>
            <person name="Skaloud P."/>
            <person name="Haon M."/>
            <person name="Grisel S."/>
            <person name="Petersen M."/>
            <person name="Berrin J.G."/>
            <person name="Delaux P.M."/>
            <person name="Dal Grande F."/>
            <person name="Keller J."/>
        </authorList>
    </citation>
    <scope>NUCLEOTIDE SEQUENCE [LARGE SCALE GENOMIC DNA]</scope>
    <source>
        <strain evidence="8 9">SAG 2043</strain>
    </source>
</reference>
<dbReference type="PROSITE" id="PS51032">
    <property type="entry name" value="AP2_ERF"/>
    <property type="match status" value="2"/>
</dbReference>
<keyword evidence="2" id="KW-0805">Transcription regulation</keyword>
<keyword evidence="3" id="KW-0238">DNA-binding</keyword>
<comment type="caution">
    <text evidence="8">The sequence shown here is derived from an EMBL/GenBank/DDBJ whole genome shotgun (WGS) entry which is preliminary data.</text>
</comment>
<proteinExistence type="predicted"/>
<evidence type="ECO:0000256" key="2">
    <source>
        <dbReference type="ARBA" id="ARBA00023015"/>
    </source>
</evidence>
<dbReference type="Proteomes" id="UP001489004">
    <property type="component" value="Unassembled WGS sequence"/>
</dbReference>
<feature type="compositionally biased region" description="Polar residues" evidence="6">
    <location>
        <begin position="183"/>
        <end position="195"/>
    </location>
</feature>
<evidence type="ECO:0000256" key="4">
    <source>
        <dbReference type="ARBA" id="ARBA00023163"/>
    </source>
</evidence>
<name>A0AAW1R623_9CHLO</name>
<dbReference type="PANTHER" id="PTHR32467:SF213">
    <property type="entry name" value="OS03G0770700 PROTEIN"/>
    <property type="match status" value="1"/>
</dbReference>
<evidence type="ECO:0000256" key="1">
    <source>
        <dbReference type="ARBA" id="ARBA00004123"/>
    </source>
</evidence>
<evidence type="ECO:0000256" key="5">
    <source>
        <dbReference type="ARBA" id="ARBA00023242"/>
    </source>
</evidence>
<keyword evidence="4" id="KW-0804">Transcription</keyword>
<keyword evidence="5" id="KW-0539">Nucleus</keyword>
<dbReference type="PANTHER" id="PTHR32467">
    <property type="entry name" value="AP2-LIKE ETHYLENE-RESPONSIVE TRANSCRIPTION FACTOR"/>
    <property type="match status" value="1"/>
</dbReference>
<evidence type="ECO:0000256" key="3">
    <source>
        <dbReference type="ARBA" id="ARBA00023125"/>
    </source>
</evidence>
<sequence>MYQPSEQPSPTILLRSELLRLGRSASSSKGRHSAAQTAAQEPAAAPAEDEASLNVIRSQGHAVEARTVLDDPFHDLDDADGKLAALDAHLRADPLLLAPEPTALMGWPSQAPSSPATTAIEPSVAQPAADIETAGQVYIERSVSGAPSAFAMPPTSSEVLRPGSPATSSDITISVLHPEPEETVSTGTRGQTSITGAGLGPGSSHSSHGGGDGGGVECRRGTGGVHKSRYRGVSYNNNKRKWRVQIRVAELGKSAVNVGWYDMEQEAAKAYDRAAIGLFGRDNPSITTNFPVSDHDNELVPQLMGRTREEVKAMLKSGRAKVPRRLPAYLQTNFPPESSATDGACGKFSGLGRTELQRALGVKPLDKSSRYRGVGKKKGKWEAQLMVNRKLAYLELFGSEEQAARAYDQAVGASSLRRAIQ</sequence>
<evidence type="ECO:0000313" key="8">
    <source>
        <dbReference type="EMBL" id="KAK9828980.1"/>
    </source>
</evidence>
<dbReference type="InterPro" id="IPR036955">
    <property type="entry name" value="AP2/ERF_dom_sf"/>
</dbReference>